<dbReference type="GeneID" id="56136116"/>
<keyword evidence="2" id="KW-1185">Reference proteome</keyword>
<evidence type="ECO:0000313" key="1">
    <source>
        <dbReference type="EMBL" id="QDH83641.1"/>
    </source>
</evidence>
<organism evidence="1 2">
    <name type="scientific">Achromobacter phage Motura</name>
    <dbReference type="NCBI Taxonomy" id="2591403"/>
    <lineage>
        <taxon>Viruses</taxon>
        <taxon>Duplodnaviria</taxon>
        <taxon>Heunggongvirae</taxon>
        <taxon>Uroviricota</taxon>
        <taxon>Caudoviricetes</taxon>
        <taxon>Moturavirus</taxon>
        <taxon>Moturavirus motura</taxon>
    </lineage>
</organism>
<accession>A0A514CT30</accession>
<name>A0A514CT30_9CAUD</name>
<dbReference type="KEGG" id="vg:56136116"/>
<dbReference type="EMBL" id="MN094788">
    <property type="protein sequence ID" value="QDH83641.1"/>
    <property type="molecule type" value="Genomic_DNA"/>
</dbReference>
<proteinExistence type="predicted"/>
<reference evidence="1 2" key="1">
    <citation type="submission" date="2019-06" db="EMBL/GenBank/DDBJ databases">
        <authorList>
            <person name="Kincaid V.D."/>
            <person name="Fuller A."/>
            <person name="Hodges K."/>
            <person name="Bansal M."/>
            <person name="Essig J."/>
            <person name="Johnson A."/>
        </authorList>
    </citation>
    <scope>NUCLEOTIDE SEQUENCE [LARGE SCALE GENOMIC DNA]</scope>
</reference>
<protein>
    <submittedName>
        <fullName evidence="1">Portal protein</fullName>
    </submittedName>
</protein>
<dbReference type="Proteomes" id="UP000320799">
    <property type="component" value="Segment"/>
</dbReference>
<sequence length="614" mass="69733">MLGIKGQGLQLATQGQQSPMATFKANSAQQVTAGLGLYEGSQKFGGQNVSLQTLWSSEYQYMLTGLLNPATPDINDHSGLALFFRDIYKYDNTSGSVVDILSTFPFSDFELRGLTAKELKPYEEAVTRLNLKRMMPLTAWAYLTDGFFCGSLIYDSVQKQFLDTFVHDALNCKVQHVQWFNGPPEITVKISNYARRLLSTEDAYTRRYLNMMPQKFINLLERGVFNLEPMATLYVPRRVMTDSAYVSYLHRILPMYLIEKAMFRGTLTEAHKRQRSMTHLTAGDDVWTPTTEELGQLVSQFQTAEYDPLGGWVATRNAVQSTDLRPAGDFWKWTDMVDIMVQYKLRALGVSEAFLTADAQYSNQEQAISAFMESQQAFRDHLTEQIFYEKIFPLVGAVNKMYKEDAGGRLLERDASQFLFNPVARQSIKIPEVYWHKQLTADEEEGQMELLSTLDERGVPIPLKMWITAARLDPDTLVRELEDDTAFRKALEKYTGKDTSHDMGDDFDDGGDFGGEDSIEAHIYSVNKGRGQRKPLLAREWGGDKLIHGYTRTGKKKHIINQRAAKQELNHKMVKAQTKLKDPNHREAMKKKNQAQFGFSKMPVGVPASVKGKL</sequence>
<evidence type="ECO:0000313" key="2">
    <source>
        <dbReference type="Proteomes" id="UP000320799"/>
    </source>
</evidence>
<dbReference type="RefSeq" id="YP_009903840.1">
    <property type="nucleotide sequence ID" value="NC_049849.1"/>
</dbReference>